<dbReference type="AlphaFoldDB" id="A0A1F4VCI4"/>
<dbReference type="GO" id="GO:0003983">
    <property type="term" value="F:UTP:glucose-1-phosphate uridylyltransferase activity"/>
    <property type="evidence" value="ECO:0007669"/>
    <property type="project" value="UniProtKB-EC"/>
</dbReference>
<evidence type="ECO:0000313" key="7">
    <source>
        <dbReference type="EMBL" id="OGC54874.1"/>
    </source>
</evidence>
<comment type="catalytic activity">
    <reaction evidence="5">
        <text>alpha-D-glucose 1-phosphate + UTP + H(+) = UDP-alpha-D-glucose + diphosphate</text>
        <dbReference type="Rhea" id="RHEA:19889"/>
        <dbReference type="ChEBI" id="CHEBI:15378"/>
        <dbReference type="ChEBI" id="CHEBI:33019"/>
        <dbReference type="ChEBI" id="CHEBI:46398"/>
        <dbReference type="ChEBI" id="CHEBI:58601"/>
        <dbReference type="ChEBI" id="CHEBI:58885"/>
        <dbReference type="EC" id="2.7.7.9"/>
    </reaction>
</comment>
<gene>
    <name evidence="7" type="ORF">A2797_00300</name>
</gene>
<name>A0A1F4VCI4_UNCKA</name>
<dbReference type="Pfam" id="PF00483">
    <property type="entry name" value="NTP_transferase"/>
    <property type="match status" value="1"/>
</dbReference>
<feature type="domain" description="Nucleotidyl transferase" evidence="6">
    <location>
        <begin position="4"/>
        <end position="256"/>
    </location>
</feature>
<sequence length="272" mass="30410">MIKKAVILAAGRGTRFYPVSKHTSKEVVLLDTKPMIAYLLEEVATAGVSEVCLVTSLRKADLNWAFEFHAKNLGLSSFTLYQEKPLGTAGALWLVKEWIGEEAFFLYYADDLWLPDLKANPRLPSTRAEQLLAAYIRFNSPILSLMEVSLFEVSRFGVISWDCADDTGKIFAIRSIREKPKPEEAPSNLALVSGMILTPGVFEAIGGILHDRNLSAKEVFLTAALDFLAKRQPVYGCFLSGEWVDVGTLEDYPRAFVRMVRYRHEVARASRG</sequence>
<evidence type="ECO:0000256" key="5">
    <source>
        <dbReference type="ARBA" id="ARBA00048128"/>
    </source>
</evidence>
<evidence type="ECO:0000256" key="2">
    <source>
        <dbReference type="ARBA" id="ARBA00012415"/>
    </source>
</evidence>
<dbReference type="Proteomes" id="UP000179005">
    <property type="component" value="Unassembled WGS sequence"/>
</dbReference>
<dbReference type="SUPFAM" id="SSF53448">
    <property type="entry name" value="Nucleotide-diphospho-sugar transferases"/>
    <property type="match status" value="1"/>
</dbReference>
<organism evidence="7 8">
    <name type="scientific">candidate division WWE3 bacterium RIFCSPHIGHO2_01_FULL_48_15</name>
    <dbReference type="NCBI Taxonomy" id="1802619"/>
    <lineage>
        <taxon>Bacteria</taxon>
        <taxon>Katanobacteria</taxon>
    </lineage>
</organism>
<dbReference type="Gene3D" id="3.90.550.10">
    <property type="entry name" value="Spore Coat Polysaccharide Biosynthesis Protein SpsA, Chain A"/>
    <property type="match status" value="1"/>
</dbReference>
<accession>A0A1F4VCI4</accession>
<dbReference type="EC" id="2.7.7.9" evidence="2"/>
<dbReference type="EMBL" id="MEVC01000011">
    <property type="protein sequence ID" value="OGC54874.1"/>
    <property type="molecule type" value="Genomic_DNA"/>
</dbReference>
<proteinExistence type="inferred from homology"/>
<comment type="similarity">
    <text evidence="1">Belongs to the UDPGP type 2 family.</text>
</comment>
<dbReference type="PANTHER" id="PTHR43197:SF1">
    <property type="entry name" value="UTP--GLUCOSE-1-PHOSPHATE URIDYLYLTRANSFERASE"/>
    <property type="match status" value="1"/>
</dbReference>
<protein>
    <recommendedName>
        <fullName evidence="2">UTP--glucose-1-phosphate uridylyltransferase</fullName>
        <ecNumber evidence="2">2.7.7.9</ecNumber>
    </recommendedName>
</protein>
<comment type="caution">
    <text evidence="7">The sequence shown here is derived from an EMBL/GenBank/DDBJ whole genome shotgun (WGS) entry which is preliminary data.</text>
</comment>
<evidence type="ECO:0000259" key="6">
    <source>
        <dbReference type="Pfam" id="PF00483"/>
    </source>
</evidence>
<keyword evidence="3" id="KW-0808">Transferase</keyword>
<dbReference type="PANTHER" id="PTHR43197">
    <property type="entry name" value="UTP--GLUCOSE-1-PHOSPHATE URIDYLYLTRANSFERASE"/>
    <property type="match status" value="1"/>
</dbReference>
<dbReference type="STRING" id="1802619.A2797_00300"/>
<dbReference type="InterPro" id="IPR029044">
    <property type="entry name" value="Nucleotide-diphossugar_trans"/>
</dbReference>
<keyword evidence="4" id="KW-0548">Nucleotidyltransferase</keyword>
<evidence type="ECO:0000256" key="3">
    <source>
        <dbReference type="ARBA" id="ARBA00022679"/>
    </source>
</evidence>
<reference evidence="7 8" key="1">
    <citation type="journal article" date="2016" name="Nat. Commun.">
        <title>Thousands of microbial genomes shed light on interconnected biogeochemical processes in an aquifer system.</title>
        <authorList>
            <person name="Anantharaman K."/>
            <person name="Brown C.T."/>
            <person name="Hug L.A."/>
            <person name="Sharon I."/>
            <person name="Castelle C.J."/>
            <person name="Probst A.J."/>
            <person name="Thomas B.C."/>
            <person name="Singh A."/>
            <person name="Wilkins M.J."/>
            <person name="Karaoz U."/>
            <person name="Brodie E.L."/>
            <person name="Williams K.H."/>
            <person name="Hubbard S.S."/>
            <person name="Banfield J.F."/>
        </authorList>
    </citation>
    <scope>NUCLEOTIDE SEQUENCE [LARGE SCALE GENOMIC DNA]</scope>
</reference>
<evidence type="ECO:0000256" key="4">
    <source>
        <dbReference type="ARBA" id="ARBA00022695"/>
    </source>
</evidence>
<evidence type="ECO:0000256" key="1">
    <source>
        <dbReference type="ARBA" id="ARBA00006890"/>
    </source>
</evidence>
<dbReference type="GO" id="GO:0006011">
    <property type="term" value="P:UDP-alpha-D-glucose metabolic process"/>
    <property type="evidence" value="ECO:0007669"/>
    <property type="project" value="InterPro"/>
</dbReference>
<dbReference type="InterPro" id="IPR005835">
    <property type="entry name" value="NTP_transferase_dom"/>
</dbReference>
<dbReference type="InterPro" id="IPR005771">
    <property type="entry name" value="GalU_uridylyltTrfase_bac/arc"/>
</dbReference>
<evidence type="ECO:0000313" key="8">
    <source>
        <dbReference type="Proteomes" id="UP000179005"/>
    </source>
</evidence>